<organism evidence="3 4">
    <name type="scientific">Channa argus</name>
    <name type="common">Northern snakehead</name>
    <name type="synonym">Ophicephalus argus</name>
    <dbReference type="NCBI Taxonomy" id="215402"/>
    <lineage>
        <taxon>Eukaryota</taxon>
        <taxon>Metazoa</taxon>
        <taxon>Chordata</taxon>
        <taxon>Craniata</taxon>
        <taxon>Vertebrata</taxon>
        <taxon>Euteleostomi</taxon>
        <taxon>Actinopterygii</taxon>
        <taxon>Neopterygii</taxon>
        <taxon>Teleostei</taxon>
        <taxon>Neoteleostei</taxon>
        <taxon>Acanthomorphata</taxon>
        <taxon>Anabantaria</taxon>
        <taxon>Anabantiformes</taxon>
        <taxon>Channoidei</taxon>
        <taxon>Channidae</taxon>
        <taxon>Channa</taxon>
    </lineage>
</organism>
<dbReference type="EMBL" id="CM015712">
    <property type="protein sequence ID" value="KAF3706975.1"/>
    <property type="molecule type" value="Genomic_DNA"/>
</dbReference>
<name>A0A6G1QWR7_CHAAH</name>
<gene>
    <name evidence="3" type="ORF">EXN66_Car000147</name>
</gene>
<feature type="compositionally biased region" description="Polar residues" evidence="1">
    <location>
        <begin position="263"/>
        <end position="280"/>
    </location>
</feature>
<reference evidence="4" key="2">
    <citation type="submission" date="2019-02" db="EMBL/GenBank/DDBJ databases">
        <title>Opniocepnalus argus Var Kimnra genome.</title>
        <authorList>
            <person name="Zhou C."/>
            <person name="Xiao S."/>
        </authorList>
    </citation>
    <scope>NUCLEOTIDE SEQUENCE [LARGE SCALE GENOMIC DNA]</scope>
</reference>
<reference evidence="3 4" key="1">
    <citation type="submission" date="2019-02" db="EMBL/GenBank/DDBJ databases">
        <title>Opniocepnalus argus genome.</title>
        <authorList>
            <person name="Zhou C."/>
            <person name="Xiao S."/>
        </authorList>
    </citation>
    <scope>NUCLEOTIDE SEQUENCE [LARGE SCALE GENOMIC DNA]</scope>
    <source>
        <strain evidence="3">OARG1902GOOAL</strain>
        <tissue evidence="3">Muscle</tissue>
    </source>
</reference>
<feature type="compositionally biased region" description="Polar residues" evidence="1">
    <location>
        <begin position="46"/>
        <end position="64"/>
    </location>
</feature>
<sequence>MASGFCARFLFLSLLAFGKPARVLRYRSGDSSHLNPYAKLNEDLPNGNNPASVSSSYEGSTQPEGSSGPSYYSGSTANLQRAAAASWPGVYRSSYGGQVARTFPERSGSSSRKIQLQQRFQTGPNVNGAPPKFLSAQKRRYALGIVSSPAIEMHIGQSDSKTQPQQPSHLVSPAQQSRPIFHPDQLQQFWPQQLGHPMQSMPQPQPQPQHLHLSHPVFRPIRPQQLIHDMTQHKADLWRFRAPPNEYRFGSSVPSSSKHEQDFGSQSEAETQQPSYLTLVQPTQSIPQMGWVEEGRPRSFGKVLVYGPGW</sequence>
<feature type="region of interest" description="Disordered" evidence="1">
    <location>
        <begin position="37"/>
        <end position="73"/>
    </location>
</feature>
<accession>A0A6G1QWR7</accession>
<evidence type="ECO:0000313" key="4">
    <source>
        <dbReference type="Proteomes" id="UP000503349"/>
    </source>
</evidence>
<dbReference type="AlphaFoldDB" id="A0A6G1QWR7"/>
<keyword evidence="2" id="KW-0732">Signal</keyword>
<feature type="region of interest" description="Disordered" evidence="1">
    <location>
        <begin position="156"/>
        <end position="175"/>
    </location>
</feature>
<evidence type="ECO:0000256" key="2">
    <source>
        <dbReference type="SAM" id="SignalP"/>
    </source>
</evidence>
<protein>
    <submittedName>
        <fullName evidence="3">Uncharacterized protein</fullName>
    </submittedName>
</protein>
<keyword evidence="4" id="KW-1185">Reference proteome</keyword>
<feature type="region of interest" description="Disordered" evidence="1">
    <location>
        <begin position="249"/>
        <end position="280"/>
    </location>
</feature>
<feature type="signal peptide" evidence="2">
    <location>
        <begin position="1"/>
        <end position="20"/>
    </location>
</feature>
<feature type="compositionally biased region" description="Polar residues" evidence="1">
    <location>
        <begin position="157"/>
        <end position="175"/>
    </location>
</feature>
<evidence type="ECO:0000313" key="3">
    <source>
        <dbReference type="EMBL" id="KAF3706975.1"/>
    </source>
</evidence>
<proteinExistence type="predicted"/>
<evidence type="ECO:0000256" key="1">
    <source>
        <dbReference type="SAM" id="MobiDB-lite"/>
    </source>
</evidence>
<feature type="chain" id="PRO_5026285836" evidence="2">
    <location>
        <begin position="21"/>
        <end position="310"/>
    </location>
</feature>
<dbReference type="Proteomes" id="UP000503349">
    <property type="component" value="Chromosome 1"/>
</dbReference>